<keyword evidence="2" id="KW-1185">Reference proteome</keyword>
<dbReference type="AlphaFoldDB" id="A0A5C2RLI6"/>
<accession>A0A5C2RLI6</accession>
<evidence type="ECO:0000313" key="1">
    <source>
        <dbReference type="EMBL" id="RPD52452.1"/>
    </source>
</evidence>
<dbReference type="EMBL" id="ML122361">
    <property type="protein sequence ID" value="RPD52452.1"/>
    <property type="molecule type" value="Genomic_DNA"/>
</dbReference>
<organism evidence="1 2">
    <name type="scientific">Lentinus tigrinus ALCF2SS1-6</name>
    <dbReference type="NCBI Taxonomy" id="1328759"/>
    <lineage>
        <taxon>Eukaryota</taxon>
        <taxon>Fungi</taxon>
        <taxon>Dikarya</taxon>
        <taxon>Basidiomycota</taxon>
        <taxon>Agaricomycotina</taxon>
        <taxon>Agaricomycetes</taxon>
        <taxon>Polyporales</taxon>
        <taxon>Polyporaceae</taxon>
        <taxon>Lentinus</taxon>
    </lineage>
</organism>
<dbReference type="OrthoDB" id="2804094at2759"/>
<evidence type="ECO:0000313" key="2">
    <source>
        <dbReference type="Proteomes" id="UP000313359"/>
    </source>
</evidence>
<protein>
    <submittedName>
        <fullName evidence="1">Uncharacterized protein</fullName>
    </submittedName>
</protein>
<sequence length="109" mass="12430">MTTMWRERLYTFRTADDSIYTVVNLPDRIKLPIGVVPEMPYVLRVIPSNDPLLGRLCVEPELLKPVQYANGWALHDDIRLSWSCSHQRTYAYTGEFPARTSCPASSTLG</sequence>
<name>A0A5C2RLI6_9APHY</name>
<proteinExistence type="predicted"/>
<gene>
    <name evidence="1" type="ORF">L227DRAFT_568596</name>
</gene>
<dbReference type="Proteomes" id="UP000313359">
    <property type="component" value="Unassembled WGS sequence"/>
</dbReference>
<reference evidence="1" key="1">
    <citation type="journal article" date="2018" name="Genome Biol. Evol.">
        <title>Genomics and development of Lentinus tigrinus, a white-rot wood-decaying mushroom with dimorphic fruiting bodies.</title>
        <authorList>
            <person name="Wu B."/>
            <person name="Xu Z."/>
            <person name="Knudson A."/>
            <person name="Carlson A."/>
            <person name="Chen N."/>
            <person name="Kovaka S."/>
            <person name="LaButti K."/>
            <person name="Lipzen A."/>
            <person name="Pennachio C."/>
            <person name="Riley R."/>
            <person name="Schakwitz W."/>
            <person name="Umezawa K."/>
            <person name="Ohm R.A."/>
            <person name="Grigoriev I.V."/>
            <person name="Nagy L.G."/>
            <person name="Gibbons J."/>
            <person name="Hibbett D."/>
        </authorList>
    </citation>
    <scope>NUCLEOTIDE SEQUENCE [LARGE SCALE GENOMIC DNA]</scope>
    <source>
        <strain evidence="1">ALCF2SS1-6</strain>
    </source>
</reference>